<dbReference type="PANTHER" id="PTHR32305">
    <property type="match status" value="1"/>
</dbReference>
<dbReference type="Gene3D" id="2.180.10.10">
    <property type="entry name" value="RHS repeat-associated core"/>
    <property type="match status" value="1"/>
</dbReference>
<evidence type="ECO:0000313" key="5">
    <source>
        <dbReference type="Proteomes" id="UP000182761"/>
    </source>
</evidence>
<dbReference type="RefSeq" id="WP_221400591.1">
    <property type="nucleotide sequence ID" value="NZ_FCOR01000026.1"/>
</dbReference>
<dbReference type="InterPro" id="IPR031325">
    <property type="entry name" value="RHS_repeat"/>
</dbReference>
<protein>
    <submittedName>
        <fullName evidence="4">YD repeat-containing protein</fullName>
    </submittedName>
</protein>
<evidence type="ECO:0000259" key="3">
    <source>
        <dbReference type="Pfam" id="PF25023"/>
    </source>
</evidence>
<dbReference type="NCBIfam" id="TIGR01643">
    <property type="entry name" value="YD_repeat_2x"/>
    <property type="match status" value="2"/>
</dbReference>
<dbReference type="InterPro" id="IPR045351">
    <property type="entry name" value="DUF6531"/>
</dbReference>
<dbReference type="InterPro" id="IPR050708">
    <property type="entry name" value="T6SS_VgrG/RHS"/>
</dbReference>
<dbReference type="PANTHER" id="PTHR32305:SF15">
    <property type="entry name" value="PROTEIN RHSA-RELATED"/>
    <property type="match status" value="1"/>
</dbReference>
<dbReference type="InterPro" id="IPR056823">
    <property type="entry name" value="TEN-like_YD-shell"/>
</dbReference>
<accession>A0A0X8XY62</accession>
<proteinExistence type="predicted"/>
<feature type="domain" description="Teneurin-like YD-shell" evidence="3">
    <location>
        <begin position="593"/>
        <end position="743"/>
    </location>
</feature>
<evidence type="ECO:0000259" key="2">
    <source>
        <dbReference type="Pfam" id="PF20148"/>
    </source>
</evidence>
<name>A0A0X8XY62_9FLAO</name>
<dbReference type="InterPro" id="IPR006530">
    <property type="entry name" value="YD"/>
</dbReference>
<reference evidence="4 5" key="1">
    <citation type="submission" date="2016-01" db="EMBL/GenBank/DDBJ databases">
        <authorList>
            <person name="McClelland M."/>
            <person name="Jain A."/>
            <person name="Saraogi P."/>
            <person name="Mendelson R."/>
            <person name="Westerman R."/>
            <person name="SanMiguel P."/>
            <person name="Csonka L."/>
        </authorList>
    </citation>
    <scope>NUCLEOTIDE SEQUENCE [LARGE SCALE GENOMIC DNA]</scope>
    <source>
        <strain evidence="4 5">R-53146</strain>
    </source>
</reference>
<dbReference type="Pfam" id="PF25023">
    <property type="entry name" value="TEN_YD-shell"/>
    <property type="match status" value="1"/>
</dbReference>
<keyword evidence="5" id="KW-1185">Reference proteome</keyword>
<dbReference type="Pfam" id="PF20148">
    <property type="entry name" value="DUF6531"/>
    <property type="match status" value="1"/>
</dbReference>
<organism evidence="4 5">
    <name type="scientific">Apibacter mensalis</name>
    <dbReference type="NCBI Taxonomy" id="1586267"/>
    <lineage>
        <taxon>Bacteria</taxon>
        <taxon>Pseudomonadati</taxon>
        <taxon>Bacteroidota</taxon>
        <taxon>Flavobacteriia</taxon>
        <taxon>Flavobacteriales</taxon>
        <taxon>Weeksellaceae</taxon>
        <taxon>Apibacter</taxon>
    </lineage>
</organism>
<dbReference type="EMBL" id="FCOR01000026">
    <property type="protein sequence ID" value="CVK17225.1"/>
    <property type="molecule type" value="Genomic_DNA"/>
</dbReference>
<evidence type="ECO:0000313" key="4">
    <source>
        <dbReference type="EMBL" id="CVK17225.1"/>
    </source>
</evidence>
<gene>
    <name evidence="4" type="ORF">Ga0061079_1261</name>
</gene>
<evidence type="ECO:0000256" key="1">
    <source>
        <dbReference type="ARBA" id="ARBA00022737"/>
    </source>
</evidence>
<dbReference type="AlphaFoldDB" id="A0A0X8XY62"/>
<feature type="domain" description="DUF6531" evidence="2">
    <location>
        <begin position="219"/>
        <end position="292"/>
    </location>
</feature>
<sequence>MLLTDNHFTPVLGIDIHFTTLPPFNPFHPYIGIVMDPMDYVPFVGATVQINGQKRGVSDTNGIILTLKHIPLFTPPWVMTPIIGHQSMNFFASKNVYAESTRLSPKGHMLMTCNDIGIPLSLQPGKKKFWKLTPTLFAPTSYSLPISFGPKVNVGGPYPPDWGGILSGLAMSFGFGAIMKGLGKGLKKTKNLITKFNHNLKAKKGPNKLSNVLCQLGFEPVNLVSGAVVYEGTDFSLPGIIPLEWKRAWYSDSDYLGPLGHGVHANYDLDIEVFPEEKVILVRVEDGRIIEFPLLEKDEDFYLREEKMTLLRKKNGFEVFFHSNQETYFYEHRISQVHYKLSKIQNSAGFFLQFKYSFGILSEIIDTAQRKIRIYNNEKKITRIALVREDINTEETLVEYQYDGNDNMNAITDSRNQTTRIQYKGYLMVKKTDRNGQSFYWKYNGDAVGAKCIHTWGDGGLQEGSIEYYPQKGYNCVTDSQGAKTLYYYTPEQLVTQIQDPLGNARFFHYTEFMELYREIDEEGNCTGYSYDERGNQTAITYADGSQQIFMYDKKDRLSLVISPEGHKKSYVYKKQSSLLHAIIEPDDRYTVFHYNEKNLLSEISHNGNSLFLEYDQQHNLISLSDKNKQTTEWSYDFRGNVTRIKNAQGINQHFRYDELSRVISVRCEDQETHFRYNAYEEIIEALEGNKKVSFQYTPLGSLIMREQNGKKVQFSYDKMERIKEVRNAKNEIYQFIRNPRGDINR</sequence>
<dbReference type="Proteomes" id="UP000182761">
    <property type="component" value="Unassembled WGS sequence"/>
</dbReference>
<feature type="non-terminal residue" evidence="4">
    <location>
        <position position="746"/>
    </location>
</feature>
<dbReference type="Pfam" id="PF05593">
    <property type="entry name" value="RHS_repeat"/>
    <property type="match status" value="1"/>
</dbReference>
<keyword evidence="1" id="KW-0677">Repeat</keyword>